<dbReference type="EMBL" id="AP035768">
    <property type="protein sequence ID" value="BFO19376.1"/>
    <property type="molecule type" value="Genomic_DNA"/>
</dbReference>
<feature type="region of interest" description="Disordered" evidence="1">
    <location>
        <begin position="256"/>
        <end position="283"/>
    </location>
</feature>
<feature type="compositionally biased region" description="Basic and acidic residues" evidence="1">
    <location>
        <begin position="260"/>
        <end position="280"/>
    </location>
</feature>
<gene>
    <name evidence="2" type="ORF">SHKM778_57640</name>
</gene>
<evidence type="ECO:0000256" key="1">
    <source>
        <dbReference type="SAM" id="MobiDB-lite"/>
    </source>
</evidence>
<accession>A0AAT9HQM3</accession>
<name>A0AAT9HQM3_9ACTN</name>
<proteinExistence type="predicted"/>
<dbReference type="AlphaFoldDB" id="A0AAT9HQM3"/>
<organism evidence="2">
    <name type="scientific">Streptomyces haneummycinicus</name>
    <dbReference type="NCBI Taxonomy" id="3074435"/>
    <lineage>
        <taxon>Bacteria</taxon>
        <taxon>Bacillati</taxon>
        <taxon>Actinomycetota</taxon>
        <taxon>Actinomycetes</taxon>
        <taxon>Kitasatosporales</taxon>
        <taxon>Streptomycetaceae</taxon>
        <taxon>Streptomyces</taxon>
    </lineage>
</organism>
<sequence>MQLPYQVDEFGAFGVGEAGRGDDAAPVGETHVVARLLERGRVESRDALRAGDREQAQLAGLDLVEVLTDSGDTEGDLAAEDGGEQFATAVEGDVVDVLRRDPGGPRHQHRREMVRPAGRGTAADRELAGVPLPGADQIVDGPVRGVLRHHDDVLLLGEPGDRGGVREGLRRVVGADGTHHAQAHRHGEFAVAVLAHQPAQAHGAAGAGQVEHLDAVRESGVLGVLRRRTGRDVVAAAGGVGNHEAQTRDLRAGLGTAAGREQRRAHEQEHGGPEQGEGVRRRTKATTCRSVVWDHVGSRGESDAGHMVPAWRRAVVLAEAMEVVVVASAWVRFSSPAEGGGHDGRFRGCAVVRAGGERER</sequence>
<reference evidence="2" key="1">
    <citation type="submission" date="2024-06" db="EMBL/GenBank/DDBJ databases">
        <authorList>
            <consortium name="consrtm"/>
            <person name="Uemura M."/>
            <person name="Terahara T."/>
        </authorList>
    </citation>
    <scope>NUCLEOTIDE SEQUENCE</scope>
    <source>
        <strain evidence="2">KM77-8</strain>
    </source>
</reference>
<reference evidence="2" key="2">
    <citation type="submission" date="2024-07" db="EMBL/GenBank/DDBJ databases">
        <title>Streptomyces haneummycinica sp. nov., a new antibiotic-producing actinobacterium isolated from marine sediment.</title>
        <authorList>
            <person name="Uemura M."/>
            <person name="Hamada M."/>
            <person name="Hirano S."/>
            <person name="Kobayashi K."/>
            <person name="Ohshiro T."/>
            <person name="Kobayashi T."/>
            <person name="Terahara T."/>
        </authorList>
    </citation>
    <scope>NUCLEOTIDE SEQUENCE</scope>
    <source>
        <strain evidence="2">KM77-8</strain>
    </source>
</reference>
<evidence type="ECO:0000313" key="2">
    <source>
        <dbReference type="EMBL" id="BFO19376.1"/>
    </source>
</evidence>
<protein>
    <submittedName>
        <fullName evidence="2">Uncharacterized protein</fullName>
    </submittedName>
</protein>